<dbReference type="OrthoDB" id="4047109at2759"/>
<organism evidence="1 2">
    <name type="scientific">Huiozyma naganishii (strain ATCC MYA-139 / BCRC 22969 / CBS 8797 / KCTC 17520 / NBRC 10181 / NCYC 3082 / Yp74L-3)</name>
    <name type="common">Yeast</name>
    <name type="synonym">Kazachstania naganishii</name>
    <dbReference type="NCBI Taxonomy" id="1071383"/>
    <lineage>
        <taxon>Eukaryota</taxon>
        <taxon>Fungi</taxon>
        <taxon>Dikarya</taxon>
        <taxon>Ascomycota</taxon>
        <taxon>Saccharomycotina</taxon>
        <taxon>Saccharomycetes</taxon>
        <taxon>Saccharomycetales</taxon>
        <taxon>Saccharomycetaceae</taxon>
        <taxon>Huiozyma</taxon>
    </lineage>
</organism>
<dbReference type="RefSeq" id="XP_022462594.1">
    <property type="nucleotide sequence ID" value="XM_022611157.1"/>
</dbReference>
<evidence type="ECO:0000313" key="2">
    <source>
        <dbReference type="Proteomes" id="UP000006310"/>
    </source>
</evidence>
<dbReference type="GeneID" id="34523983"/>
<dbReference type="HOGENOM" id="CLU_1408969_0_0_1"/>
<dbReference type="STRING" id="1071383.J7RFM4"/>
<reference evidence="1 2" key="1">
    <citation type="journal article" date="2011" name="Proc. Natl. Acad. Sci. U.S.A.">
        <title>Evolutionary erosion of yeast sex chromosomes by mating-type switching accidents.</title>
        <authorList>
            <person name="Gordon J.L."/>
            <person name="Armisen D."/>
            <person name="Proux-Wera E."/>
            <person name="Oheigeartaigh S.S."/>
            <person name="Byrne K.P."/>
            <person name="Wolfe K.H."/>
        </authorList>
    </citation>
    <scope>NUCLEOTIDE SEQUENCE [LARGE SCALE GENOMIC DNA]</scope>
    <source>
        <strain evidence="2">ATCC MYA-139 / BCRC 22969 / CBS 8797 / CCRC 22969 / KCTC 17520 / NBRC 10181 / NCYC 3082</strain>
    </source>
</reference>
<reference evidence="2" key="2">
    <citation type="submission" date="2012-08" db="EMBL/GenBank/DDBJ databases">
        <title>Genome sequence of Kazachstania naganishii.</title>
        <authorList>
            <person name="Gordon J.L."/>
            <person name="Armisen D."/>
            <person name="Proux-Wera E."/>
            <person name="OhEigeartaigh S.S."/>
            <person name="Byrne K.P."/>
            <person name="Wolfe K.H."/>
        </authorList>
    </citation>
    <scope>NUCLEOTIDE SEQUENCE [LARGE SCALE GENOMIC DNA]</scope>
    <source>
        <strain evidence="2">ATCC MYA-139 / BCRC 22969 / CBS 8797 / CCRC 22969 / KCTC 17520 / NBRC 10181 / NCYC 3082</strain>
    </source>
</reference>
<dbReference type="AlphaFoldDB" id="J7RFM4"/>
<evidence type="ECO:0000313" key="1">
    <source>
        <dbReference type="EMBL" id="CCK68348.1"/>
    </source>
</evidence>
<keyword evidence="2" id="KW-1185">Reference proteome</keyword>
<sequence>MGLLNPLEPSARNTFGTTFSKSHEVDKIENYPRAAQGILEDVRRRVSQEQDRVSLKKNQALRPSNFKVGQMVLIKKDAYMKPKPGQKFHFLWYGPYAILEVINPNSYRVETGTDTLRHCVLNARDLKPFSKRENDYGRIPPLTREAQLANFSWPTSTKLLVWEIWICAQRKPGLKLSERMQNCGIRYDYRMFI</sequence>
<gene>
    <name evidence="1" type="primary">KNAG0A06945</name>
    <name evidence="1" type="ordered locus">KNAG_0A06945</name>
</gene>
<name>J7RFM4_HUIN7</name>
<dbReference type="EMBL" id="HE978314">
    <property type="protein sequence ID" value="CCK68348.1"/>
    <property type="molecule type" value="Genomic_DNA"/>
</dbReference>
<dbReference type="KEGG" id="kng:KNAG_0A06945"/>
<accession>J7RFM4</accession>
<dbReference type="eggNOG" id="KOG0017">
    <property type="taxonomic scope" value="Eukaryota"/>
</dbReference>
<proteinExistence type="predicted"/>
<dbReference type="Proteomes" id="UP000006310">
    <property type="component" value="Chromosome 1"/>
</dbReference>
<protein>
    <submittedName>
        <fullName evidence="1">Uncharacterized protein</fullName>
    </submittedName>
</protein>